<dbReference type="Proteomes" id="UP000467240">
    <property type="component" value="Unassembled WGS sequence"/>
</dbReference>
<dbReference type="OrthoDB" id="9815315at2"/>
<dbReference type="InterPro" id="IPR005624">
    <property type="entry name" value="PduO/GlcC-like"/>
</dbReference>
<dbReference type="Pfam" id="PF03928">
    <property type="entry name" value="HbpS-like"/>
    <property type="match status" value="1"/>
</dbReference>
<proteinExistence type="predicted"/>
<dbReference type="RefSeq" id="WP_158038937.1">
    <property type="nucleotide sequence ID" value="NZ_JACCFV010000001.1"/>
</dbReference>
<organism evidence="1 2">
    <name type="scientific">Pseudoclavibacter chungangensis</name>
    <dbReference type="NCBI Taxonomy" id="587635"/>
    <lineage>
        <taxon>Bacteria</taxon>
        <taxon>Bacillati</taxon>
        <taxon>Actinomycetota</taxon>
        <taxon>Actinomycetes</taxon>
        <taxon>Micrococcales</taxon>
        <taxon>Microbacteriaceae</taxon>
        <taxon>Pseudoclavibacter</taxon>
    </lineage>
</organism>
<evidence type="ECO:0000313" key="2">
    <source>
        <dbReference type="Proteomes" id="UP000467240"/>
    </source>
</evidence>
<dbReference type="InterPro" id="IPR038084">
    <property type="entry name" value="PduO/GlcC-like_sf"/>
</dbReference>
<comment type="caution">
    <text evidence="1">The sequence shown here is derived from an EMBL/GenBank/DDBJ whole genome shotgun (WGS) entry which is preliminary data.</text>
</comment>
<dbReference type="InterPro" id="IPR010371">
    <property type="entry name" value="YBR137W-like"/>
</dbReference>
<name>A0A7J5C1X6_9MICO</name>
<dbReference type="NCBIfam" id="NF002696">
    <property type="entry name" value="PRK02487.1-5"/>
    <property type="match status" value="1"/>
</dbReference>
<sequence>MTDENADAIELERITREERELVFTRFTRDDAWALGVRLREAALEQELPITIGITVGQQRVFHTALDGASAENDDWLARKTRAVLYFGRSSLGVGARFRGAGRDYATEARVDPNEIAADGGVFAITVAGVGVIGAVGVSGLPQYEDHAFVVEQLRAFLADAER</sequence>
<dbReference type="PANTHER" id="PTHR28255:SF1">
    <property type="entry name" value="UPF0303 PROTEIN YBR137W"/>
    <property type="match status" value="1"/>
</dbReference>
<dbReference type="PANTHER" id="PTHR28255">
    <property type="match status" value="1"/>
</dbReference>
<reference evidence="1 2" key="1">
    <citation type="submission" date="2019-09" db="EMBL/GenBank/DDBJ databases">
        <title>Phylogeny of genus Pseudoclavibacter and closely related genus.</title>
        <authorList>
            <person name="Li Y."/>
        </authorList>
    </citation>
    <scope>NUCLEOTIDE SEQUENCE [LARGE SCALE GENOMIC DNA]</scope>
    <source>
        <strain evidence="1 2">DSM 23821</strain>
    </source>
</reference>
<accession>A0A7J5C1X6</accession>
<dbReference type="SUPFAM" id="SSF143744">
    <property type="entry name" value="GlcG-like"/>
    <property type="match status" value="1"/>
</dbReference>
<dbReference type="Gene3D" id="3.30.450.150">
    <property type="entry name" value="Haem-degrading domain"/>
    <property type="match status" value="1"/>
</dbReference>
<protein>
    <submittedName>
        <fullName evidence="1">Heme-degrading domain-containing protein</fullName>
    </submittedName>
</protein>
<dbReference type="EMBL" id="WBJZ01000001">
    <property type="protein sequence ID" value="KAB1662505.1"/>
    <property type="molecule type" value="Genomic_DNA"/>
</dbReference>
<evidence type="ECO:0000313" key="1">
    <source>
        <dbReference type="EMBL" id="KAB1662505.1"/>
    </source>
</evidence>
<dbReference type="PIRSF" id="PIRSF008757">
    <property type="entry name" value="UCP008757"/>
    <property type="match status" value="1"/>
</dbReference>
<keyword evidence="2" id="KW-1185">Reference proteome</keyword>
<dbReference type="AlphaFoldDB" id="A0A7J5C1X6"/>
<gene>
    <name evidence="1" type="ORF">F8O01_00725</name>
</gene>